<gene>
    <name evidence="4" type="ORF">PACLA_8A051259</name>
</gene>
<dbReference type="OrthoDB" id="5988509at2759"/>
<feature type="coiled-coil region" evidence="1">
    <location>
        <begin position="689"/>
        <end position="751"/>
    </location>
</feature>
<evidence type="ECO:0000313" key="5">
    <source>
        <dbReference type="Proteomes" id="UP001152795"/>
    </source>
</evidence>
<comment type="caution">
    <text evidence="4">The sequence shown here is derived from an EMBL/GenBank/DDBJ whole genome shotgun (WGS) entry which is preliminary data.</text>
</comment>
<evidence type="ECO:0000256" key="2">
    <source>
        <dbReference type="SAM" id="MobiDB-lite"/>
    </source>
</evidence>
<keyword evidence="5" id="KW-1185">Reference proteome</keyword>
<dbReference type="EMBL" id="CACRXK020011634">
    <property type="protein sequence ID" value="CAB4021809.1"/>
    <property type="molecule type" value="Genomic_DNA"/>
</dbReference>
<reference evidence="4" key="1">
    <citation type="submission" date="2020-04" db="EMBL/GenBank/DDBJ databases">
        <authorList>
            <person name="Alioto T."/>
            <person name="Alioto T."/>
            <person name="Gomez Garrido J."/>
        </authorList>
    </citation>
    <scope>NUCLEOTIDE SEQUENCE</scope>
    <source>
        <strain evidence="4">A484AB</strain>
    </source>
</reference>
<evidence type="ECO:0000256" key="3">
    <source>
        <dbReference type="SAM" id="SignalP"/>
    </source>
</evidence>
<sequence>MTLCILQPALCSTVIHIVLTADLQEIFRSNRHTMTTTHSSYIVTRDFENAHRAAICYTHVRFGRRRLSNLVRMGSPIKSLSLREDADGSVCLHKKVKTGIYKSVSDFGFGILYMVKFEGPLNNISGYVFEVNKSLGETQISKKCFISCQNLDSAKKFKNTLNQALADCGGVFWEDIRDSQLQSLLKDMTREYFINGGKAKKAVTVVGRQGILKPGSKRQPENDVYVFNESLQFNWEGEIIDTNDREYMWMDSYLCPSEDKDLFVSNAELKIDVPDSPVFFSWNNFLDSALPVLNVNYYQSLMMLAGSIACFHYPYSIQIADACPAPTAIGPPGSGKSTTIHLVSKMLGCNVESQATCEVIQSLISKTTVPLCWDDPTYPSSVKSLLTGSFDSKGKRTKGRGKEIPLTNVVLAVNFELDDDIRCFERIVPVVYSAPFAPEDPTKYRQAKDHLEEQTNTGCLPWIIKLGGKLVNNKNLVDQQIAYFREKDPALPPRVHKLYGLYKAIVIEIISEYNAGDFGTTPPSISSEEFEEYLDKIFLPYVRKVILPSSSALKPMKQLQDVSEFFQCLKESLKDVTGLDKELQKCVRPYVLTTTKDGYAMHMILPDVLAILKNRTADTPAAFNLRKLRKSIENCEGTSVDHSGFFEGVQRRCVKIPRSMLDEDLLELIDKACGKDGHEGGNEDRNDGCRNTNEIIDNLKKNLNASEEHNCSLISDKKKLEDDLSSEKIKFARAEERIINLEKDFAQREKQWKVKEKELCDTIRKLRPQPQLERSVHDTSCESIVATSFATVVCNEDTYQPTPSSMGEKRSLDDSGISLDDNEEVAKTPKAFADGQKKKRRSNEIDRLKDSLHKGIVEGTRSEQRIIETSSVENKSC</sequence>
<dbReference type="AlphaFoldDB" id="A0A6S7IY68"/>
<feature type="chain" id="PRO_5043501396" evidence="3">
    <location>
        <begin position="21"/>
        <end position="877"/>
    </location>
</feature>
<feature type="region of interest" description="Disordered" evidence="2">
    <location>
        <begin position="799"/>
        <end position="847"/>
    </location>
</feature>
<feature type="signal peptide" evidence="3">
    <location>
        <begin position="1"/>
        <end position="20"/>
    </location>
</feature>
<dbReference type="Proteomes" id="UP001152795">
    <property type="component" value="Unassembled WGS sequence"/>
</dbReference>
<evidence type="ECO:0000313" key="4">
    <source>
        <dbReference type="EMBL" id="CAB4021809.1"/>
    </source>
</evidence>
<keyword evidence="3" id="KW-0732">Signal</keyword>
<organism evidence="4 5">
    <name type="scientific">Paramuricea clavata</name>
    <name type="common">Red gorgonian</name>
    <name type="synonym">Violescent sea-whip</name>
    <dbReference type="NCBI Taxonomy" id="317549"/>
    <lineage>
        <taxon>Eukaryota</taxon>
        <taxon>Metazoa</taxon>
        <taxon>Cnidaria</taxon>
        <taxon>Anthozoa</taxon>
        <taxon>Octocorallia</taxon>
        <taxon>Malacalcyonacea</taxon>
        <taxon>Plexauridae</taxon>
        <taxon>Paramuricea</taxon>
    </lineage>
</organism>
<keyword evidence="1" id="KW-0175">Coiled coil</keyword>
<accession>A0A6S7IY68</accession>
<evidence type="ECO:0000256" key="1">
    <source>
        <dbReference type="SAM" id="Coils"/>
    </source>
</evidence>
<proteinExistence type="predicted"/>
<name>A0A6S7IY68_PARCT</name>
<protein>
    <submittedName>
        <fullName evidence="4">Uncharacterized protein</fullName>
    </submittedName>
</protein>